<dbReference type="Gene3D" id="3.40.190.10">
    <property type="entry name" value="Periplasmic binding protein-like II"/>
    <property type="match status" value="2"/>
</dbReference>
<dbReference type="Pfam" id="PF00126">
    <property type="entry name" value="HTH_1"/>
    <property type="match status" value="1"/>
</dbReference>
<dbReference type="FunFam" id="1.10.10.10:FF:000001">
    <property type="entry name" value="LysR family transcriptional regulator"/>
    <property type="match status" value="1"/>
</dbReference>
<dbReference type="SUPFAM" id="SSF53850">
    <property type="entry name" value="Periplasmic binding protein-like II"/>
    <property type="match status" value="1"/>
</dbReference>
<name>A0A4Y3J8N4_ACIPI</name>
<dbReference type="PANTHER" id="PTHR30579">
    <property type="entry name" value="TRANSCRIPTIONAL REGULATOR"/>
    <property type="match status" value="1"/>
</dbReference>
<comment type="caution">
    <text evidence="6">The sequence shown here is derived from an EMBL/GenBank/DDBJ whole genome shotgun (WGS) entry which is preliminary data.</text>
</comment>
<keyword evidence="2" id="KW-0805">Transcription regulation</keyword>
<dbReference type="InterPro" id="IPR036390">
    <property type="entry name" value="WH_DNA-bd_sf"/>
</dbReference>
<dbReference type="GO" id="GO:0003700">
    <property type="term" value="F:DNA-binding transcription factor activity"/>
    <property type="evidence" value="ECO:0007669"/>
    <property type="project" value="InterPro"/>
</dbReference>
<dbReference type="PANTHER" id="PTHR30579:SF7">
    <property type="entry name" value="HTH-TYPE TRANSCRIPTIONAL REGULATOR LRHA-RELATED"/>
    <property type="match status" value="1"/>
</dbReference>
<dbReference type="EMBL" id="BJLJ01000010">
    <property type="protein sequence ID" value="GEA68331.1"/>
    <property type="molecule type" value="Genomic_DNA"/>
</dbReference>
<dbReference type="Gene3D" id="1.10.10.10">
    <property type="entry name" value="Winged helix-like DNA-binding domain superfamily/Winged helix DNA-binding domain"/>
    <property type="match status" value="1"/>
</dbReference>
<dbReference type="InterPro" id="IPR050176">
    <property type="entry name" value="LTTR"/>
</dbReference>
<accession>A0A4Y3J8N4</accession>
<sequence>MAVPNMFDPRLLRAFVTIFETGGFTAAADRLHLTQSTVSQQLARLEESVGHALIDRTARPFKLTVSGEYLIGYAQRILTLQQEAEALLKDPAGSIPIRIGLPEDMMSPAMAEVFGIFAKEHRSIRLDVTSGLSRNLTERYRNGEFDIIIVKEPAASADHHATFPEEMAWFESSNATTEWSDPMSLVTFPQGGLYRDEMFATLERERRRWYIAFTGSSLESVLVSVETGLGLSLLPVATTNGRRVRRYDSLGAVPTMAVSIYTWEKAGRISQLVDKMTTVLQERFQSSIDI</sequence>
<reference evidence="6 7" key="1">
    <citation type="submission" date="2019-06" db="EMBL/GenBank/DDBJ databases">
        <title>Whole genome shotgun sequence of Acinetobacter pittii NBRC 110514.</title>
        <authorList>
            <person name="Hosoyama A."/>
            <person name="Uohara A."/>
            <person name="Ohji S."/>
            <person name="Ichikawa N."/>
        </authorList>
    </citation>
    <scope>NUCLEOTIDE SEQUENCE [LARGE SCALE GENOMIC DNA]</scope>
    <source>
        <strain evidence="6 7">NBRC 110514</strain>
    </source>
</reference>
<dbReference type="PROSITE" id="PS50931">
    <property type="entry name" value="HTH_LYSR"/>
    <property type="match status" value="1"/>
</dbReference>
<gene>
    <name evidence="6" type="ORF">PA3_24890</name>
</gene>
<evidence type="ECO:0000256" key="4">
    <source>
        <dbReference type="ARBA" id="ARBA00023163"/>
    </source>
</evidence>
<keyword evidence="3" id="KW-0238">DNA-binding</keyword>
<dbReference type="AlphaFoldDB" id="A0A4Y3J8N4"/>
<dbReference type="InterPro" id="IPR036388">
    <property type="entry name" value="WH-like_DNA-bd_sf"/>
</dbReference>
<proteinExistence type="inferred from homology"/>
<organism evidence="6 7">
    <name type="scientific">Acinetobacter pittii</name>
    <name type="common">Acinetobacter genomosp. 3</name>
    <dbReference type="NCBI Taxonomy" id="48296"/>
    <lineage>
        <taxon>Bacteria</taxon>
        <taxon>Pseudomonadati</taxon>
        <taxon>Pseudomonadota</taxon>
        <taxon>Gammaproteobacteria</taxon>
        <taxon>Moraxellales</taxon>
        <taxon>Moraxellaceae</taxon>
        <taxon>Acinetobacter</taxon>
        <taxon>Acinetobacter calcoaceticus/baumannii complex</taxon>
    </lineage>
</organism>
<dbReference type="Pfam" id="PF03466">
    <property type="entry name" value="LysR_substrate"/>
    <property type="match status" value="1"/>
</dbReference>
<keyword evidence="4" id="KW-0804">Transcription</keyword>
<dbReference type="PRINTS" id="PR00039">
    <property type="entry name" value="HTHLYSR"/>
</dbReference>
<dbReference type="InterPro" id="IPR005119">
    <property type="entry name" value="LysR_subst-bd"/>
</dbReference>
<dbReference type="GO" id="GO:0003677">
    <property type="term" value="F:DNA binding"/>
    <property type="evidence" value="ECO:0007669"/>
    <property type="project" value="UniProtKB-KW"/>
</dbReference>
<dbReference type="Proteomes" id="UP000317717">
    <property type="component" value="Unassembled WGS sequence"/>
</dbReference>
<dbReference type="SUPFAM" id="SSF46785">
    <property type="entry name" value="Winged helix' DNA-binding domain"/>
    <property type="match status" value="1"/>
</dbReference>
<evidence type="ECO:0000313" key="7">
    <source>
        <dbReference type="Proteomes" id="UP000317717"/>
    </source>
</evidence>
<evidence type="ECO:0000256" key="2">
    <source>
        <dbReference type="ARBA" id="ARBA00023015"/>
    </source>
</evidence>
<comment type="similarity">
    <text evidence="1">Belongs to the LysR transcriptional regulatory family.</text>
</comment>
<protein>
    <submittedName>
        <fullName evidence="6">LuxR family transcriptional regulator</fullName>
    </submittedName>
</protein>
<evidence type="ECO:0000313" key="6">
    <source>
        <dbReference type="EMBL" id="GEA68331.1"/>
    </source>
</evidence>
<evidence type="ECO:0000259" key="5">
    <source>
        <dbReference type="PROSITE" id="PS50931"/>
    </source>
</evidence>
<feature type="domain" description="HTH lysR-type" evidence="5">
    <location>
        <begin position="7"/>
        <end position="64"/>
    </location>
</feature>
<evidence type="ECO:0000256" key="1">
    <source>
        <dbReference type="ARBA" id="ARBA00009437"/>
    </source>
</evidence>
<dbReference type="InterPro" id="IPR000847">
    <property type="entry name" value="LysR_HTH_N"/>
</dbReference>
<evidence type="ECO:0000256" key="3">
    <source>
        <dbReference type="ARBA" id="ARBA00023125"/>
    </source>
</evidence>